<dbReference type="EMBL" id="NMPR01000190">
    <property type="protein sequence ID" value="KAA8628339.1"/>
    <property type="molecule type" value="Genomic_DNA"/>
</dbReference>
<dbReference type="AlphaFoldDB" id="A0A8S8ZFA9"/>
<gene>
    <name evidence="2" type="ORF">SMACR_08222</name>
</gene>
<sequence>MEQDAALVHGDFVGGKIMWLPHKSTILFEYRPNLPDDLFNHPVVITSEELTNTVSVLMMTTFDGVGIETRFAPDSIEILVYAPVHPAPQHPNSAGIGGPLQLVFNGNEKTFNKATWVNMRTEYRIPYLCLDLWQSWKGNKNETLTLDIESYESLMRYRQEFVLRHWVPLLDQKEKEKKEEIRRQEAANKERREKDWRPKQSKSLDRMLRDHPIRPRSFDQQSRPTTLMEKTTWWNPEYQPSQRSVAQTAEWNVQGSSRAASRSCDDPPKSKSMSSVMIPGPESHTHKVDAEWDQEPEATQWEPPRASNRQPLQELGTESTKNTSRNYASVAHTRFSYAAAPELPASTIPATTPLRKWLVLAPKSRAPRES</sequence>
<reference evidence="2 3" key="1">
    <citation type="submission" date="2017-07" db="EMBL/GenBank/DDBJ databases">
        <title>Genome sequence of the Sordaria macrospora wild type strain R19027.</title>
        <authorList>
            <person name="Nowrousian M."/>
            <person name="Teichert I."/>
            <person name="Kueck U."/>
        </authorList>
    </citation>
    <scope>NUCLEOTIDE SEQUENCE [LARGE SCALE GENOMIC DNA]</scope>
    <source>
        <strain evidence="2 3">R19027</strain>
        <tissue evidence="2">Mycelium</tissue>
    </source>
</reference>
<dbReference type="Proteomes" id="UP000433876">
    <property type="component" value="Unassembled WGS sequence"/>
</dbReference>
<feature type="compositionally biased region" description="Basic and acidic residues" evidence="1">
    <location>
        <begin position="175"/>
        <end position="217"/>
    </location>
</feature>
<feature type="compositionally biased region" description="Polar residues" evidence="1">
    <location>
        <begin position="307"/>
        <end position="327"/>
    </location>
</feature>
<accession>A0A8S8ZFA9</accession>
<evidence type="ECO:0000313" key="3">
    <source>
        <dbReference type="Proteomes" id="UP000433876"/>
    </source>
</evidence>
<dbReference type="OMA" id="CDALAWI"/>
<dbReference type="PANTHER" id="PTHR37048:SF2">
    <property type="entry name" value="QUESTIONABLE PROTEIN"/>
    <property type="match status" value="1"/>
</dbReference>
<dbReference type="VEuPathDB" id="FungiDB:SMAC_08222"/>
<protein>
    <submittedName>
        <fullName evidence="2">Uncharacterized protein</fullName>
    </submittedName>
</protein>
<proteinExistence type="predicted"/>
<feature type="compositionally biased region" description="Polar residues" evidence="1">
    <location>
        <begin position="218"/>
        <end position="260"/>
    </location>
</feature>
<feature type="region of interest" description="Disordered" evidence="1">
    <location>
        <begin position="175"/>
        <end position="327"/>
    </location>
</feature>
<name>A0A8S8ZFA9_SORMA</name>
<evidence type="ECO:0000256" key="1">
    <source>
        <dbReference type="SAM" id="MobiDB-lite"/>
    </source>
</evidence>
<evidence type="ECO:0000313" key="2">
    <source>
        <dbReference type="EMBL" id="KAA8628339.1"/>
    </source>
</evidence>
<organism evidence="2 3">
    <name type="scientific">Sordaria macrospora</name>
    <dbReference type="NCBI Taxonomy" id="5147"/>
    <lineage>
        <taxon>Eukaryota</taxon>
        <taxon>Fungi</taxon>
        <taxon>Dikarya</taxon>
        <taxon>Ascomycota</taxon>
        <taxon>Pezizomycotina</taxon>
        <taxon>Sordariomycetes</taxon>
        <taxon>Sordariomycetidae</taxon>
        <taxon>Sordariales</taxon>
        <taxon>Sordariaceae</taxon>
        <taxon>Sordaria</taxon>
    </lineage>
</organism>
<dbReference type="PANTHER" id="PTHR37048">
    <property type="entry name" value="QUESTIONABLE PROTEIN"/>
    <property type="match status" value="1"/>
</dbReference>
<comment type="caution">
    <text evidence="2">The sequence shown here is derived from an EMBL/GenBank/DDBJ whole genome shotgun (WGS) entry which is preliminary data.</text>
</comment>